<feature type="binding site" evidence="7">
    <location>
        <position position="1091"/>
    </location>
    <ligand>
        <name>Zn(2+)</name>
        <dbReference type="ChEBI" id="CHEBI:29105"/>
    </ligand>
</feature>
<feature type="domain" description="UvrD-like helicase ATP-binding" evidence="10">
    <location>
        <begin position="8"/>
        <end position="281"/>
    </location>
</feature>
<evidence type="ECO:0000256" key="3">
    <source>
        <dbReference type="ARBA" id="ARBA00022741"/>
    </source>
</evidence>
<dbReference type="CDD" id="cd17932">
    <property type="entry name" value="DEXQc_UvrD"/>
    <property type="match status" value="1"/>
</dbReference>
<accession>A0A367LNJ2</accession>
<feature type="domain" description="UvrD-like helicase C-terminal" evidence="11">
    <location>
        <begin position="282"/>
        <end position="592"/>
    </location>
</feature>
<dbReference type="InterPro" id="IPR013986">
    <property type="entry name" value="DExx_box_DNA_helicase_dom_sf"/>
</dbReference>
<dbReference type="Pfam" id="PF04734">
    <property type="entry name" value="Ceramidase_alk"/>
    <property type="match status" value="2"/>
</dbReference>
<dbReference type="EC" id="3.5.1.23" evidence="2"/>
<dbReference type="GO" id="GO:0042759">
    <property type="term" value="P:long-chain fatty acid biosynthetic process"/>
    <property type="evidence" value="ECO:0007669"/>
    <property type="project" value="TreeGrafter"/>
</dbReference>
<evidence type="ECO:0000259" key="11">
    <source>
        <dbReference type="PROSITE" id="PS51217"/>
    </source>
</evidence>
<keyword evidence="13" id="KW-1185">Reference proteome</keyword>
<dbReference type="GO" id="GO:0005576">
    <property type="term" value="C:extracellular region"/>
    <property type="evidence" value="ECO:0007669"/>
    <property type="project" value="TreeGrafter"/>
</dbReference>
<reference evidence="12 13" key="1">
    <citation type="journal article" date="2015" name="BMC Genomics">
        <title>Insights from the genome of Ophiocordyceps polyrhachis-furcata to pathogenicity and host specificity in insect fungi.</title>
        <authorList>
            <person name="Wichadakul D."/>
            <person name="Kobmoo N."/>
            <person name="Ingsriswang S."/>
            <person name="Tangphatsornruang S."/>
            <person name="Chantasingh D."/>
            <person name="Luangsa-ard J.J."/>
            <person name="Eurwilaichitr L."/>
        </authorList>
    </citation>
    <scope>NUCLEOTIDE SEQUENCE [LARGE SCALE GENOMIC DNA]</scope>
    <source>
        <strain evidence="12 13">BCC 54312</strain>
    </source>
</reference>
<dbReference type="GO" id="GO:0016020">
    <property type="term" value="C:membrane"/>
    <property type="evidence" value="ECO:0007669"/>
    <property type="project" value="GOC"/>
</dbReference>
<evidence type="ECO:0000256" key="5">
    <source>
        <dbReference type="ARBA" id="ARBA00022806"/>
    </source>
</evidence>
<name>A0A367LNJ2_9HYPO</name>
<feature type="compositionally biased region" description="Polar residues" evidence="9">
    <location>
        <begin position="880"/>
        <end position="890"/>
    </location>
</feature>
<evidence type="ECO:0000256" key="4">
    <source>
        <dbReference type="ARBA" id="ARBA00022801"/>
    </source>
</evidence>
<feature type="compositionally biased region" description="Polar residues" evidence="9">
    <location>
        <begin position="899"/>
        <end position="912"/>
    </location>
</feature>
<dbReference type="Proteomes" id="UP000253664">
    <property type="component" value="Unassembled WGS sequence"/>
</dbReference>
<dbReference type="GO" id="GO:0004386">
    <property type="term" value="F:helicase activity"/>
    <property type="evidence" value="ECO:0007669"/>
    <property type="project" value="UniProtKB-UniRule"/>
</dbReference>
<comment type="similarity">
    <text evidence="1">Belongs to the neutral ceramidase family.</text>
</comment>
<comment type="caution">
    <text evidence="12">The sequence shown here is derived from an EMBL/GenBank/DDBJ whole genome shotgun (WGS) entry which is preliminary data.</text>
</comment>
<dbReference type="CDD" id="cd18807">
    <property type="entry name" value="SF1_C_UvrD"/>
    <property type="match status" value="1"/>
</dbReference>
<feature type="binding site" evidence="7">
    <location>
        <position position="1201"/>
    </location>
    <ligand>
        <name>Zn(2+)</name>
        <dbReference type="ChEBI" id="CHEBI:29105"/>
    </ligand>
</feature>
<dbReference type="InterPro" id="IPR031329">
    <property type="entry name" value="NEUT/ALK_ceramidase_N"/>
</dbReference>
<keyword evidence="7" id="KW-0479">Metal-binding</keyword>
<evidence type="ECO:0000256" key="8">
    <source>
        <dbReference type="PROSITE-ProRule" id="PRU00560"/>
    </source>
</evidence>
<feature type="compositionally biased region" description="Basic and acidic residues" evidence="9">
    <location>
        <begin position="858"/>
        <end position="876"/>
    </location>
</feature>
<comment type="cofactor">
    <cofactor evidence="7">
        <name>Zn(2+)</name>
        <dbReference type="ChEBI" id="CHEBI:29105"/>
    </cofactor>
    <text evidence="7">Binds 1 zinc ion per subunit.</text>
</comment>
<dbReference type="SUPFAM" id="SSF52540">
    <property type="entry name" value="P-loop containing nucleoside triphosphate hydrolases"/>
    <property type="match status" value="1"/>
</dbReference>
<dbReference type="GO" id="GO:0046872">
    <property type="term" value="F:metal ion binding"/>
    <property type="evidence" value="ECO:0007669"/>
    <property type="project" value="UniProtKB-KW"/>
</dbReference>
<dbReference type="Pfam" id="PF00580">
    <property type="entry name" value="UvrD-helicase"/>
    <property type="match status" value="1"/>
</dbReference>
<evidence type="ECO:0000313" key="12">
    <source>
        <dbReference type="EMBL" id="RCI15961.1"/>
    </source>
</evidence>
<gene>
    <name evidence="12" type="ORF">L249_2734</name>
</gene>
<dbReference type="GO" id="GO:0005524">
    <property type="term" value="F:ATP binding"/>
    <property type="evidence" value="ECO:0007669"/>
    <property type="project" value="UniProtKB-UniRule"/>
</dbReference>
<keyword evidence="3 8" id="KW-0547">Nucleotide-binding</keyword>
<feature type="binding site" evidence="7">
    <location>
        <position position="1463"/>
    </location>
    <ligand>
        <name>Zn(2+)</name>
        <dbReference type="ChEBI" id="CHEBI:29105"/>
    </ligand>
</feature>
<evidence type="ECO:0000256" key="2">
    <source>
        <dbReference type="ARBA" id="ARBA00011891"/>
    </source>
</evidence>
<dbReference type="PANTHER" id="PTHR12670:SF20">
    <property type="entry name" value="NEUTRAL CERAMIDASE"/>
    <property type="match status" value="1"/>
</dbReference>
<dbReference type="Pfam" id="PF13361">
    <property type="entry name" value="UvrD_C"/>
    <property type="match status" value="1"/>
</dbReference>
<dbReference type="GO" id="GO:0046512">
    <property type="term" value="P:sphingosine biosynthetic process"/>
    <property type="evidence" value="ECO:0007669"/>
    <property type="project" value="TreeGrafter"/>
</dbReference>
<dbReference type="Gene3D" id="2.60.40.2300">
    <property type="entry name" value="Neutral/alkaline non-lysosomal ceramidase, C-terminal domain"/>
    <property type="match status" value="1"/>
</dbReference>
<feature type="compositionally biased region" description="Polar residues" evidence="9">
    <location>
        <begin position="833"/>
        <end position="842"/>
    </location>
</feature>
<keyword evidence="6 8" id="KW-0067">ATP-binding</keyword>
<dbReference type="InterPro" id="IPR027417">
    <property type="entry name" value="P-loop_NTPase"/>
</dbReference>
<evidence type="ECO:0000256" key="1">
    <source>
        <dbReference type="ARBA" id="ARBA00009835"/>
    </source>
</evidence>
<organism evidence="12 13">
    <name type="scientific">Ophiocordyceps polyrhachis-furcata BCC 54312</name>
    <dbReference type="NCBI Taxonomy" id="1330021"/>
    <lineage>
        <taxon>Eukaryota</taxon>
        <taxon>Fungi</taxon>
        <taxon>Dikarya</taxon>
        <taxon>Ascomycota</taxon>
        <taxon>Pezizomycotina</taxon>
        <taxon>Sordariomycetes</taxon>
        <taxon>Hypocreomycetidae</taxon>
        <taxon>Hypocreales</taxon>
        <taxon>Ophiocordycipitaceae</taxon>
        <taxon>Ophiocordyceps</taxon>
    </lineage>
</organism>
<evidence type="ECO:0000313" key="13">
    <source>
        <dbReference type="Proteomes" id="UP000253664"/>
    </source>
</evidence>
<keyword evidence="5 8" id="KW-0347">Helicase</keyword>
<dbReference type="STRING" id="1330021.A0A367LNJ2"/>
<feature type="region of interest" description="Disordered" evidence="9">
    <location>
        <begin position="780"/>
        <end position="940"/>
    </location>
</feature>
<proteinExistence type="inferred from homology"/>
<evidence type="ECO:0000256" key="6">
    <source>
        <dbReference type="ARBA" id="ARBA00022840"/>
    </source>
</evidence>
<dbReference type="GO" id="GO:0046514">
    <property type="term" value="P:ceramide catabolic process"/>
    <property type="evidence" value="ECO:0007669"/>
    <property type="project" value="InterPro"/>
</dbReference>
<dbReference type="Pfam" id="PF17048">
    <property type="entry name" value="Ceramidse_alk_C"/>
    <property type="match status" value="1"/>
</dbReference>
<sequence length="1670" mass="183756">MSKVLQSLSLNDAQKRAVTSNASTVAILAGPGSGKTHTLTARVVWLVQQAGYKPCDIIIATFTVKAAKEMKTRISKALGEELSSRIILGTFHSISRRYLAKYGRLIGLDSKFGIADAGDSKAIIERICKRLGLMVDASHARSWISKRKSTGASPAPPQPTKQNREMPALLTCFEEYQAHLSRANLLDYDDLLVRCAELLLHHPSCVSNIQAVLVDEYQDTNGVQYDLMKLFAQQRRRITIVGDPDQSIYGWRSADVRNLRRLLQEFRETEEVALEENYRSSQLILFLSLNVIQQDKKRYQKMLVSVHPKGLKPVLRKLKTSVAEAEWIVSEIRRITMLTGKMLEHQDVAILLRSASLSRHVESALGKAHIPYRMVGGTKFFDRREIKVLLDYLRVIHKPDCNDALSRIINIPRRGIGENTIKYLLEEAEQAKMSLWSLLWRHCRGERRAKTNLRAKMEQSLATGLRIMHNLRVKAAQIDGANTFTLLDIVESLVDQLAFKKYLEGEYAEDHEGRWANVQELVSMAGDTARSFFEAADDEALPEVEGVEQARDDDVLGRFLANVALASDAGKDDGRGDQASLVTISTIHAAKGLEWPVVFIPSVYAGSIPHARSDDSDEERRLLYVAMTRAQASLYLSWPLYGPQSSGGKTELSPFVSSFAGMFAPKGPSLDKCVVREMAQVLGREAPEDKDIYDKLPVGFMPEDDGFPIEPIDRDNPDGFDDFKGRKSRAAKRLRTDCSNQKEEQPWKADYMTTMGAASQFTMPPLPGFVSAGAHHSAAKAAPVPPLERGKPAGARGRGTGRLGPDQRSLLGYVTKTSSTDADRSTDRAAQYSGRTTSTTVDGSKAVLDPALTRHKVSAKDLLARPARRQDDDSRRHYAQFSSSPPSLEDQQQQQQQQTSTCGSKPATSFHATTFTSVTQQTGGGGGVRRQTGLGPRPTLDRRKKRAVFPHGILRLSRPFLMATMMKMPLLPLLPLAIFAFLLQPVVGAYNRGSKYLIGVGKADITGPVVELGLSGYANLKQVGSGLRQRLYSRAFIIGSASDPSERFVYVVIETQSGDTAVRNGVLERLASLGDDYKVYGHGNVALTGTHSHAGPGGWSNYLLPQIPNLGFDKQSYEAIVSGTVLSIQRAHEHMQEGHLDISDTRLPDGAINRSPYAWLANPQAERDLYPDETDKTLTLLRFRRASDLKMVGVLTWFAVHGTSLLGNNTLVAGDNKGVAAWLLEDHFRRKASSLGSVEDFVAGFSQSSVGDTTPNVLGAYCDDGSGQRCSFEKSTCADGKSQSCHGRGPEFRELDLGVMSCLDMGRRQANASKAILFTTLNGSKAMTCPAALGYSFAAGTSDWPGAFDFTQGDSGKPSANPLWRLVSGFLKTPSKRQEACQGAKPILLDVGEMEEPFAWSPNIVDIQMFRVGQLFFIISPSEATTMSGRRWKAAVADFAGKSLGVRHPLVVLGGPANTYAHYCATAEEYRVQRYEGASTLYGPHQLEAFINLTVSNMHYLDGKSTGSPSPGPAPPDNRNKSISLITPVFYDGHPIGSWYGKVLREPEASYEAGAAVMVNATFQAANPRNNLRLEGTYLSVEKKLSSSSADGRGAEDGWQRYRADDDWFLAFHWRRTNTVLGWSEVDAVWDMRGGDAEPGVYRFRYYGDAKSFIGAGESFEGTSRSFTLK</sequence>
<dbReference type="Gene3D" id="1.10.486.10">
    <property type="entry name" value="PCRA, domain 4"/>
    <property type="match status" value="1"/>
</dbReference>
<dbReference type="PROSITE" id="PS51217">
    <property type="entry name" value="UVRD_HELICASE_CTER"/>
    <property type="match status" value="1"/>
</dbReference>
<dbReference type="Gene3D" id="3.40.50.300">
    <property type="entry name" value="P-loop containing nucleotide triphosphate hydrolases"/>
    <property type="match status" value="2"/>
</dbReference>
<evidence type="ECO:0000259" key="10">
    <source>
        <dbReference type="PROSITE" id="PS51198"/>
    </source>
</evidence>
<evidence type="ECO:0000256" key="7">
    <source>
        <dbReference type="PIRSR" id="PIRSR606823-2"/>
    </source>
</evidence>
<dbReference type="PROSITE" id="PS51198">
    <property type="entry name" value="UVRD_HELICASE_ATP_BIND"/>
    <property type="match status" value="1"/>
</dbReference>
<evidence type="ECO:0000256" key="9">
    <source>
        <dbReference type="SAM" id="MobiDB-lite"/>
    </source>
</evidence>
<keyword evidence="4 8" id="KW-0378">Hydrolase</keyword>
<dbReference type="EMBL" id="LKCN02000001">
    <property type="protein sequence ID" value="RCI15961.1"/>
    <property type="molecule type" value="Genomic_DNA"/>
</dbReference>
<dbReference type="PANTHER" id="PTHR12670">
    <property type="entry name" value="CERAMIDASE"/>
    <property type="match status" value="1"/>
</dbReference>
<keyword evidence="7" id="KW-0862">Zinc</keyword>
<protein>
    <recommendedName>
        <fullName evidence="2">ceramidase</fullName>
        <ecNumber evidence="2">3.5.1.23</ecNumber>
    </recommendedName>
</protein>
<dbReference type="InterPro" id="IPR014016">
    <property type="entry name" value="UvrD-like_ATP-bd"/>
</dbReference>
<dbReference type="InterPro" id="IPR031331">
    <property type="entry name" value="NEUT/ALK_ceramidase_C"/>
</dbReference>
<feature type="binding site" evidence="8">
    <location>
        <begin position="29"/>
        <end position="36"/>
    </location>
    <ligand>
        <name>ATP</name>
        <dbReference type="ChEBI" id="CHEBI:30616"/>
    </ligand>
</feature>
<dbReference type="GO" id="GO:0017040">
    <property type="term" value="F:N-acylsphingosine amidohydrolase activity"/>
    <property type="evidence" value="ECO:0007669"/>
    <property type="project" value="UniProtKB-EC"/>
</dbReference>
<dbReference type="InterPro" id="IPR006823">
    <property type="entry name" value="Ceramidase_alk"/>
</dbReference>
<dbReference type="InterPro" id="IPR038445">
    <property type="entry name" value="NCDase_C_sf"/>
</dbReference>
<feature type="binding site" evidence="7">
    <location>
        <position position="1423"/>
    </location>
    <ligand>
        <name>Zn(2+)</name>
        <dbReference type="ChEBI" id="CHEBI:29105"/>
    </ligand>
</feature>
<dbReference type="OrthoDB" id="1470711at2759"/>
<dbReference type="Gene3D" id="1.10.10.160">
    <property type="match status" value="1"/>
</dbReference>
<dbReference type="InterPro" id="IPR014017">
    <property type="entry name" value="DNA_helicase_UvrD-like_C"/>
</dbReference>
<feature type="region of interest" description="Disordered" evidence="9">
    <location>
        <begin position="145"/>
        <end position="164"/>
    </location>
</feature>